<evidence type="ECO:0000256" key="1">
    <source>
        <dbReference type="ARBA" id="ARBA00001936"/>
    </source>
</evidence>
<dbReference type="InterPro" id="IPR006275">
    <property type="entry name" value="CPSase_lsu"/>
</dbReference>
<evidence type="ECO:0000256" key="7">
    <source>
        <dbReference type="ARBA" id="ARBA00022605"/>
    </source>
</evidence>
<dbReference type="Pfam" id="PF02142">
    <property type="entry name" value="MGS"/>
    <property type="match status" value="1"/>
</dbReference>
<evidence type="ECO:0000256" key="15">
    <source>
        <dbReference type="ARBA" id="ARBA00047359"/>
    </source>
</evidence>
<dbReference type="NCBIfam" id="TIGR01369">
    <property type="entry name" value="CPSaseII_lrg"/>
    <property type="match status" value="1"/>
</dbReference>
<dbReference type="Pfam" id="PF02787">
    <property type="entry name" value="CPSase_L_D3"/>
    <property type="match status" value="1"/>
</dbReference>
<comment type="cofactor">
    <cofactor evidence="1">
        <name>Mn(2+)</name>
        <dbReference type="ChEBI" id="CHEBI:29035"/>
    </cofactor>
</comment>
<dbReference type="NCBIfam" id="NF009455">
    <property type="entry name" value="PRK12815.1"/>
    <property type="match status" value="1"/>
</dbReference>
<dbReference type="GO" id="GO:0006526">
    <property type="term" value="P:L-arginine biosynthetic process"/>
    <property type="evidence" value="ECO:0007669"/>
    <property type="project" value="UniProtKB-KW"/>
</dbReference>
<dbReference type="Proteomes" id="UP000249239">
    <property type="component" value="Unassembled WGS sequence"/>
</dbReference>
<dbReference type="InterPro" id="IPR036914">
    <property type="entry name" value="MGS-like_dom_sf"/>
</dbReference>
<feature type="domain" description="ATP-grasp" evidence="18">
    <location>
        <begin position="131"/>
        <end position="323"/>
    </location>
</feature>
<evidence type="ECO:0000256" key="2">
    <source>
        <dbReference type="ARBA" id="ARBA00001947"/>
    </source>
</evidence>
<dbReference type="InterPro" id="IPR011761">
    <property type="entry name" value="ATP-grasp"/>
</dbReference>
<dbReference type="GO" id="GO:0006221">
    <property type="term" value="P:pyrimidine nucleotide biosynthetic process"/>
    <property type="evidence" value="ECO:0007669"/>
    <property type="project" value="UniProtKB-KW"/>
</dbReference>
<evidence type="ECO:0000256" key="10">
    <source>
        <dbReference type="ARBA" id="ARBA00022741"/>
    </source>
</evidence>
<dbReference type="FunFam" id="3.30.1490.20:FF:000001">
    <property type="entry name" value="Carbamoyl-phosphate synthase large chain"/>
    <property type="match status" value="1"/>
</dbReference>
<dbReference type="Gene3D" id="3.40.50.1380">
    <property type="entry name" value="Methylglyoxal synthase-like domain"/>
    <property type="match status" value="1"/>
</dbReference>
<dbReference type="PROSITE" id="PS00866">
    <property type="entry name" value="CPSASE_1"/>
    <property type="match status" value="2"/>
</dbReference>
<keyword evidence="5" id="KW-0055">Arginine biosynthesis</keyword>
<keyword evidence="12" id="KW-0460">Magnesium</keyword>
<dbReference type="SUPFAM" id="SSF56059">
    <property type="entry name" value="Glutathione synthetase ATP-binding domain-like"/>
    <property type="match status" value="2"/>
</dbReference>
<dbReference type="SUPFAM" id="SSF52440">
    <property type="entry name" value="PreATP-grasp domain"/>
    <property type="match status" value="2"/>
</dbReference>
<keyword evidence="10 17" id="KW-0547">Nucleotide-binding</keyword>
<dbReference type="FunFam" id="3.30.470.20:FF:000001">
    <property type="entry name" value="Carbamoyl-phosphate synthase large chain"/>
    <property type="match status" value="1"/>
</dbReference>
<evidence type="ECO:0000256" key="11">
    <source>
        <dbReference type="ARBA" id="ARBA00022840"/>
    </source>
</evidence>
<comment type="catalytic activity">
    <reaction evidence="16">
        <text>hydrogencarbonate + L-glutamine + 2 ATP + H2O = carbamoyl phosphate + L-glutamate + 2 ADP + phosphate + 2 H(+)</text>
        <dbReference type="Rhea" id="RHEA:18633"/>
        <dbReference type="ChEBI" id="CHEBI:15377"/>
        <dbReference type="ChEBI" id="CHEBI:15378"/>
        <dbReference type="ChEBI" id="CHEBI:17544"/>
        <dbReference type="ChEBI" id="CHEBI:29985"/>
        <dbReference type="ChEBI" id="CHEBI:30616"/>
        <dbReference type="ChEBI" id="CHEBI:43474"/>
        <dbReference type="ChEBI" id="CHEBI:58228"/>
        <dbReference type="ChEBI" id="CHEBI:58359"/>
        <dbReference type="ChEBI" id="CHEBI:456216"/>
        <dbReference type="EC" id="6.3.5.5"/>
    </reaction>
</comment>
<dbReference type="GO" id="GO:0006541">
    <property type="term" value="P:glutamine metabolic process"/>
    <property type="evidence" value="ECO:0007669"/>
    <property type="project" value="TreeGrafter"/>
</dbReference>
<dbReference type="InterPro" id="IPR058047">
    <property type="entry name" value="CPSase_preATP-grasp"/>
</dbReference>
<dbReference type="InterPro" id="IPR005483">
    <property type="entry name" value="CPSase_dom"/>
</dbReference>
<dbReference type="InterPro" id="IPR013815">
    <property type="entry name" value="ATP_grasp_subdomain_1"/>
</dbReference>
<feature type="domain" description="ATP-grasp" evidence="18">
    <location>
        <begin position="679"/>
        <end position="870"/>
    </location>
</feature>
<dbReference type="CDD" id="cd01423">
    <property type="entry name" value="MGS_CPS_I_III"/>
    <property type="match status" value="1"/>
</dbReference>
<evidence type="ECO:0000313" key="20">
    <source>
        <dbReference type="EMBL" id="PZX17459.1"/>
    </source>
</evidence>
<evidence type="ECO:0000256" key="17">
    <source>
        <dbReference type="PROSITE-ProRule" id="PRU00409"/>
    </source>
</evidence>
<dbReference type="PRINTS" id="PR00098">
    <property type="entry name" value="CPSASE"/>
</dbReference>
<keyword evidence="8" id="KW-0479">Metal-binding</keyword>
<dbReference type="Pfam" id="PF02786">
    <property type="entry name" value="CPSase_L_D2"/>
    <property type="match status" value="2"/>
</dbReference>
<dbReference type="EMBL" id="QKZK01000009">
    <property type="protein sequence ID" value="PZX17459.1"/>
    <property type="molecule type" value="Genomic_DNA"/>
</dbReference>
<dbReference type="Gene3D" id="1.10.1030.10">
    <property type="entry name" value="Carbamoyl-phosphate synthetase, large subunit oligomerisation domain"/>
    <property type="match status" value="1"/>
</dbReference>
<evidence type="ECO:0000256" key="12">
    <source>
        <dbReference type="ARBA" id="ARBA00022842"/>
    </source>
</evidence>
<evidence type="ECO:0000256" key="6">
    <source>
        <dbReference type="ARBA" id="ARBA00022598"/>
    </source>
</evidence>
<dbReference type="PROSITE" id="PS50975">
    <property type="entry name" value="ATP_GRASP"/>
    <property type="match status" value="2"/>
</dbReference>
<dbReference type="InterPro" id="IPR036897">
    <property type="entry name" value="CarbamoylP_synth_lsu_oligo_sf"/>
</dbReference>
<keyword evidence="13" id="KW-0665">Pyrimidine biosynthesis</keyword>
<evidence type="ECO:0000256" key="5">
    <source>
        <dbReference type="ARBA" id="ARBA00022571"/>
    </source>
</evidence>
<dbReference type="PANTHER" id="PTHR11405">
    <property type="entry name" value="CARBAMOYLTRANSFERASE FAMILY MEMBER"/>
    <property type="match status" value="1"/>
</dbReference>
<comment type="pathway">
    <text evidence="3">Amino-acid biosynthesis; L-arginine biosynthesis.</text>
</comment>
<dbReference type="FunFam" id="1.10.1030.10:FF:000002">
    <property type="entry name" value="Carbamoyl-phosphate synthase large chain"/>
    <property type="match status" value="1"/>
</dbReference>
<keyword evidence="14" id="KW-0464">Manganese</keyword>
<protein>
    <submittedName>
        <fullName evidence="20">Carbamoyl-phosphate synthase large subunit</fullName>
    </submittedName>
</protein>
<dbReference type="InterPro" id="IPR016185">
    <property type="entry name" value="PreATP-grasp_dom_sf"/>
</dbReference>
<name>A0A2W7Q6S8_9BACT</name>
<dbReference type="Gene3D" id="3.30.470.20">
    <property type="entry name" value="ATP-grasp fold, B domain"/>
    <property type="match status" value="2"/>
</dbReference>
<dbReference type="GO" id="GO:0005524">
    <property type="term" value="F:ATP binding"/>
    <property type="evidence" value="ECO:0007669"/>
    <property type="project" value="UniProtKB-UniRule"/>
</dbReference>
<dbReference type="NCBIfam" id="NF003671">
    <property type="entry name" value="PRK05294.1"/>
    <property type="match status" value="1"/>
</dbReference>
<evidence type="ECO:0000259" key="19">
    <source>
        <dbReference type="PROSITE" id="PS51855"/>
    </source>
</evidence>
<reference evidence="20 21" key="1">
    <citation type="submission" date="2018-06" db="EMBL/GenBank/DDBJ databases">
        <title>Genomic Encyclopedia of Archaeal and Bacterial Type Strains, Phase II (KMG-II): from individual species to whole genera.</title>
        <authorList>
            <person name="Goeker M."/>
        </authorList>
    </citation>
    <scope>NUCLEOTIDE SEQUENCE [LARGE SCALE GENOMIC DNA]</scope>
    <source>
        <strain evidence="20 21">DSM 6779</strain>
    </source>
</reference>
<keyword evidence="9" id="KW-0677">Repeat</keyword>
<comment type="caution">
    <text evidence="20">The sequence shown here is derived from an EMBL/GenBank/DDBJ whole genome shotgun (WGS) entry which is preliminary data.</text>
</comment>
<keyword evidence="6" id="KW-0436">Ligase</keyword>
<dbReference type="Pfam" id="PF25596">
    <property type="entry name" value="CPSase_L_D1"/>
    <property type="match status" value="2"/>
</dbReference>
<accession>A0A2W7Q6S8</accession>
<dbReference type="FunFam" id="3.40.50.20:FF:000002">
    <property type="entry name" value="Carbamoyl-phosphate synthase large chain"/>
    <property type="match status" value="1"/>
</dbReference>
<organism evidence="20 21">
    <name type="scientific">Breznakibacter xylanolyticus</name>
    <dbReference type="NCBI Taxonomy" id="990"/>
    <lineage>
        <taxon>Bacteria</taxon>
        <taxon>Pseudomonadati</taxon>
        <taxon>Bacteroidota</taxon>
        <taxon>Bacteroidia</taxon>
        <taxon>Marinilabiliales</taxon>
        <taxon>Marinilabiliaceae</taxon>
        <taxon>Breznakibacter</taxon>
    </lineage>
</organism>
<sequence length="1073" mass="119295">MKKNVKKAIVLGSGALKIGEAGEFDYSGSQALKALKEEGVYTVLINPNIATIQTSENIADKIYFLPVTPFFVEQVIKREQPDGILLAFGGQTALNCGVKLYEGGILEKYNVEVLGTPVQSIIDTEDREIFANKLAEIDVKTPRSFAVTSIEDALKASDKIGFPIIVRAAFTLGGMGSGFCSNREELIMRAENAFSYSNQILVEESLKGWKEVEYEVVRDAYNNCITVCNMENFDPLGIHTGESIVVAPSQTLSNSEYHKLRELAIKIIRHIGVVGECNVQYALDPYSEDYRVIEVNARLSRSSALASKATGYPLAFVAAKLGLGYGLFELKNSVTKVTSTFFEPALDYVVCKIPRWDLNKFTGVSKQIGSSMKSVGEIMAIGRTFEEAIQKGLRMVGQGAHGFVANHPLKDKDIKEELSEPTDQRVFAISDAMQAGMSVEEIHQLTRIDRWFLEKLKNITDLKSQLAAHNSLETVPNEMLKQAKMMGYSDFQLARLILKTPGEDIENGQLKVRKHRIAQGIKPVVKQIDTMAGEFPAKINYLYVTYNGNEQDVEFQHDNKSVIVLGSGAYRIGSSVEFDWCSVNALNTVNASGYRSIMINYNPETVSTDYDVCSRLYFDELTLERVLDIIDLEQPKGVVVSMGGQIPNNLAMKLHRQNVPILGTSPVDIDRAEDRQKFSSLLDQLKVDQPRWASLTTIDDIYKFVDVVGFPVLVRPSYVLSGAAMNVVSNREELEHFLNLATSVSKQHPVVVSEFIEEAKEIEVDAVAKDGEVIAYAISEHIEFAGVHSGDATIVFPPQKLYVETIRRVKRITREIAKGLNISGPFNMQLLAKDNDIKVIECNLRASRSFPFVSKVLKVNLIDLATKVMLGEPVEKPNKNLFDLDCVGIKAPQFSFARLQKADPVLGVDMASTGEVGCIAGTYDEAVLQSMLSVGYRIPKQNILISSGPARSKVELLESARLLKQKGFNLFATGGTHKFLTENGIENTLLYWPNEDKHPNTLDYIRDKKLDLVVNIPKNLSREELSNGYTIRRNAIDFNIPLITNARLASAFIHAFCKMGMEDIAIKSWEEYK</sequence>
<evidence type="ECO:0000256" key="8">
    <source>
        <dbReference type="ARBA" id="ARBA00022723"/>
    </source>
</evidence>
<feature type="domain" description="MGS-like" evidence="19">
    <location>
        <begin position="936"/>
        <end position="1073"/>
    </location>
</feature>
<dbReference type="FunFam" id="3.30.470.20:FF:000004">
    <property type="entry name" value="Carbamoyl-phosphate synthase (glutamine-hydrolyzing)"/>
    <property type="match status" value="1"/>
</dbReference>
<evidence type="ECO:0000256" key="9">
    <source>
        <dbReference type="ARBA" id="ARBA00022737"/>
    </source>
</evidence>
<dbReference type="OrthoDB" id="9804197at2"/>
<gene>
    <name evidence="20" type="ORF">LX69_01509</name>
</gene>
<dbReference type="InterPro" id="IPR005479">
    <property type="entry name" value="CPAse_ATP-bd"/>
</dbReference>
<dbReference type="InterPro" id="IPR005480">
    <property type="entry name" value="CPSase_lsu_oligo"/>
</dbReference>
<dbReference type="SUPFAM" id="SSF48108">
    <property type="entry name" value="Carbamoyl phosphate synthetase, large subunit connection domain"/>
    <property type="match status" value="1"/>
</dbReference>
<dbReference type="GO" id="GO:0005737">
    <property type="term" value="C:cytoplasm"/>
    <property type="evidence" value="ECO:0007669"/>
    <property type="project" value="TreeGrafter"/>
</dbReference>
<comment type="similarity">
    <text evidence="4">Belongs to the CarB family.</text>
</comment>
<keyword evidence="7" id="KW-0028">Amino-acid biosynthesis</keyword>
<dbReference type="FunFam" id="3.40.50.20:FF:000001">
    <property type="entry name" value="Carbamoyl-phosphate synthase large chain"/>
    <property type="match status" value="1"/>
</dbReference>
<dbReference type="GO" id="GO:0004088">
    <property type="term" value="F:carbamoyl-phosphate synthase (glutamine-hydrolyzing) activity"/>
    <property type="evidence" value="ECO:0007669"/>
    <property type="project" value="UniProtKB-EC"/>
</dbReference>
<comment type="catalytic activity">
    <reaction evidence="15">
        <text>hydrogencarbonate + NH4(+) + 2 ATP = carbamoyl phosphate + 2 ADP + phosphate + 2 H(+)</text>
        <dbReference type="Rhea" id="RHEA:18029"/>
        <dbReference type="ChEBI" id="CHEBI:15378"/>
        <dbReference type="ChEBI" id="CHEBI:17544"/>
        <dbReference type="ChEBI" id="CHEBI:28938"/>
        <dbReference type="ChEBI" id="CHEBI:30616"/>
        <dbReference type="ChEBI" id="CHEBI:43474"/>
        <dbReference type="ChEBI" id="CHEBI:58228"/>
        <dbReference type="ChEBI" id="CHEBI:456216"/>
        <dbReference type="EC" id="6.3.4.16"/>
    </reaction>
</comment>
<keyword evidence="11 17" id="KW-0067">ATP-binding</keyword>
<dbReference type="PANTHER" id="PTHR11405:SF53">
    <property type="entry name" value="CARBAMOYL-PHOSPHATE SYNTHASE [AMMONIA], MITOCHONDRIAL"/>
    <property type="match status" value="1"/>
</dbReference>
<evidence type="ECO:0000256" key="16">
    <source>
        <dbReference type="ARBA" id="ARBA00048816"/>
    </source>
</evidence>
<dbReference type="InterPro" id="IPR011607">
    <property type="entry name" value="MGS-like_dom"/>
</dbReference>
<evidence type="ECO:0000256" key="13">
    <source>
        <dbReference type="ARBA" id="ARBA00022975"/>
    </source>
</evidence>
<dbReference type="AlphaFoldDB" id="A0A2W7Q6S8"/>
<dbReference type="Gene3D" id="3.40.50.20">
    <property type="match status" value="2"/>
</dbReference>
<evidence type="ECO:0000313" key="21">
    <source>
        <dbReference type="Proteomes" id="UP000249239"/>
    </source>
</evidence>
<dbReference type="PROSITE" id="PS51855">
    <property type="entry name" value="MGS"/>
    <property type="match status" value="1"/>
</dbReference>
<evidence type="ECO:0000259" key="18">
    <source>
        <dbReference type="PROSITE" id="PS50975"/>
    </source>
</evidence>
<dbReference type="RefSeq" id="WP_111445182.1">
    <property type="nucleotide sequence ID" value="NZ_QKZK01000009.1"/>
</dbReference>
<comment type="cofactor">
    <cofactor evidence="2">
        <name>Zn(2+)</name>
        <dbReference type="ChEBI" id="CHEBI:29105"/>
    </cofactor>
</comment>
<dbReference type="SMART" id="SM00851">
    <property type="entry name" value="MGS"/>
    <property type="match status" value="1"/>
</dbReference>
<proteinExistence type="inferred from homology"/>
<keyword evidence="21" id="KW-1185">Reference proteome</keyword>
<dbReference type="SUPFAM" id="SSF52335">
    <property type="entry name" value="Methylglyoxal synthase-like"/>
    <property type="match status" value="1"/>
</dbReference>
<evidence type="ECO:0000256" key="3">
    <source>
        <dbReference type="ARBA" id="ARBA00004730"/>
    </source>
</evidence>
<evidence type="ECO:0000256" key="4">
    <source>
        <dbReference type="ARBA" id="ARBA00009799"/>
    </source>
</evidence>
<evidence type="ECO:0000256" key="14">
    <source>
        <dbReference type="ARBA" id="ARBA00023211"/>
    </source>
</evidence>
<dbReference type="GO" id="GO:0004087">
    <property type="term" value="F:carbamoyl-phosphate synthase (ammonia) activity"/>
    <property type="evidence" value="ECO:0007669"/>
    <property type="project" value="UniProtKB-EC"/>
</dbReference>
<dbReference type="PROSITE" id="PS00867">
    <property type="entry name" value="CPSASE_2"/>
    <property type="match status" value="2"/>
</dbReference>
<dbReference type="Gene3D" id="3.30.1490.20">
    <property type="entry name" value="ATP-grasp fold, A domain"/>
    <property type="match status" value="1"/>
</dbReference>
<dbReference type="GO" id="GO:0046872">
    <property type="term" value="F:metal ion binding"/>
    <property type="evidence" value="ECO:0007669"/>
    <property type="project" value="UniProtKB-KW"/>
</dbReference>
<dbReference type="SMART" id="SM01096">
    <property type="entry name" value="CPSase_L_D3"/>
    <property type="match status" value="1"/>
</dbReference>